<protein>
    <submittedName>
        <fullName evidence="2">Uncharacterized protein</fullName>
    </submittedName>
</protein>
<organism evidence="2 3">
    <name type="scientific">Roseomonas indoligenes</name>
    <dbReference type="NCBI Taxonomy" id="2820811"/>
    <lineage>
        <taxon>Bacteria</taxon>
        <taxon>Pseudomonadati</taxon>
        <taxon>Pseudomonadota</taxon>
        <taxon>Alphaproteobacteria</taxon>
        <taxon>Acetobacterales</taxon>
        <taxon>Roseomonadaceae</taxon>
        <taxon>Roseomonas</taxon>
    </lineage>
</organism>
<dbReference type="Proteomes" id="UP000677537">
    <property type="component" value="Unassembled WGS sequence"/>
</dbReference>
<dbReference type="EMBL" id="JAGIZA010000003">
    <property type="protein sequence ID" value="MBP0492188.1"/>
    <property type="molecule type" value="Genomic_DNA"/>
</dbReference>
<evidence type="ECO:0000313" key="3">
    <source>
        <dbReference type="Proteomes" id="UP000677537"/>
    </source>
</evidence>
<gene>
    <name evidence="2" type="ORF">J5Y10_05280</name>
</gene>
<sequence length="64" mass="7107">MTRIYAAAQAWADYFLWHLCILGLLQLAAIIAGLPRLAYALFAGWMALCGLALVLIAFHRNTRS</sequence>
<feature type="transmembrane region" description="Helical" evidence="1">
    <location>
        <begin position="37"/>
        <end position="58"/>
    </location>
</feature>
<proteinExistence type="predicted"/>
<comment type="caution">
    <text evidence="2">The sequence shown here is derived from an EMBL/GenBank/DDBJ whole genome shotgun (WGS) entry which is preliminary data.</text>
</comment>
<feature type="transmembrane region" description="Helical" evidence="1">
    <location>
        <begin position="12"/>
        <end position="31"/>
    </location>
</feature>
<evidence type="ECO:0000256" key="1">
    <source>
        <dbReference type="SAM" id="Phobius"/>
    </source>
</evidence>
<keyword evidence="1" id="KW-1133">Transmembrane helix</keyword>
<keyword evidence="3" id="KW-1185">Reference proteome</keyword>
<keyword evidence="1" id="KW-0472">Membrane</keyword>
<name>A0A940MUY7_9PROT</name>
<keyword evidence="1" id="KW-0812">Transmembrane</keyword>
<accession>A0A940MUY7</accession>
<evidence type="ECO:0000313" key="2">
    <source>
        <dbReference type="EMBL" id="MBP0492188.1"/>
    </source>
</evidence>
<dbReference type="RefSeq" id="WP_209371547.1">
    <property type="nucleotide sequence ID" value="NZ_JAGIZA010000003.1"/>
</dbReference>
<reference evidence="2" key="1">
    <citation type="submission" date="2021-03" db="EMBL/GenBank/DDBJ databases">
        <authorList>
            <person name="So Y."/>
        </authorList>
    </citation>
    <scope>NUCLEOTIDE SEQUENCE</scope>
    <source>
        <strain evidence="2">SG15</strain>
    </source>
</reference>
<dbReference type="AlphaFoldDB" id="A0A940MUY7"/>